<comment type="caution">
    <text evidence="3">The sequence shown here is derived from an EMBL/GenBank/DDBJ whole genome shotgun (WGS) entry which is preliminary data.</text>
</comment>
<proteinExistence type="predicted"/>
<feature type="transmembrane region" description="Helical" evidence="2">
    <location>
        <begin position="31"/>
        <end position="52"/>
    </location>
</feature>
<feature type="non-terminal residue" evidence="3">
    <location>
        <position position="254"/>
    </location>
</feature>
<gene>
    <name evidence="3" type="ORF">FOL47_011390</name>
</gene>
<evidence type="ECO:0000256" key="2">
    <source>
        <dbReference type="SAM" id="Phobius"/>
    </source>
</evidence>
<feature type="region of interest" description="Disordered" evidence="1">
    <location>
        <begin position="211"/>
        <end position="232"/>
    </location>
</feature>
<accession>A0A7J6KY52</accession>
<sequence length="254" mass="26957">MPLSIPPALPAFAQLGEAHLFLFLFNFYKEFLQLLDIAIPVMAMVFGICFFIEMNIMIDAKEHGGVGSMAQVAYVPVSSIDNILLAKKAAEASWVPPKTVSVEIELPLKQITFQPDLISREPAASQSVILSPGGKQRVALDVPTTTGGKIQLLLDHSALASIIRNKYSRKEAEITLDLGTLLALNTSGAIIPGEGEGGAMQKFEWPLGGKEPKVEGENAPVVAENGDNGAKEGMRASVSNYVQGLASALVAGEG</sequence>
<evidence type="ECO:0000256" key="1">
    <source>
        <dbReference type="SAM" id="MobiDB-lite"/>
    </source>
</evidence>
<dbReference type="EMBL" id="JAAPAO010000997">
    <property type="protein sequence ID" value="KAF4651847.1"/>
    <property type="molecule type" value="Genomic_DNA"/>
</dbReference>
<reference evidence="3 4" key="1">
    <citation type="submission" date="2020-04" db="EMBL/GenBank/DDBJ databases">
        <title>Perkinsus chesapeaki whole genome sequence.</title>
        <authorList>
            <person name="Bogema D.R."/>
        </authorList>
    </citation>
    <scope>NUCLEOTIDE SEQUENCE [LARGE SCALE GENOMIC DNA]</scope>
    <source>
        <strain evidence="3">ATCC PRA-425</strain>
    </source>
</reference>
<dbReference type="AlphaFoldDB" id="A0A7J6KY52"/>
<evidence type="ECO:0000313" key="4">
    <source>
        <dbReference type="Proteomes" id="UP000591131"/>
    </source>
</evidence>
<name>A0A7J6KY52_PERCH</name>
<keyword evidence="4" id="KW-1185">Reference proteome</keyword>
<keyword evidence="2" id="KW-0472">Membrane</keyword>
<evidence type="ECO:0000313" key="3">
    <source>
        <dbReference type="EMBL" id="KAF4651847.1"/>
    </source>
</evidence>
<keyword evidence="2" id="KW-0812">Transmembrane</keyword>
<dbReference type="OrthoDB" id="472329at2759"/>
<dbReference type="Proteomes" id="UP000591131">
    <property type="component" value="Unassembled WGS sequence"/>
</dbReference>
<keyword evidence="2" id="KW-1133">Transmembrane helix</keyword>
<protein>
    <submittedName>
        <fullName evidence="3">Uncharacterized protein</fullName>
    </submittedName>
</protein>
<organism evidence="3 4">
    <name type="scientific">Perkinsus chesapeaki</name>
    <name type="common">Clam parasite</name>
    <name type="synonym">Perkinsus andrewsi</name>
    <dbReference type="NCBI Taxonomy" id="330153"/>
    <lineage>
        <taxon>Eukaryota</taxon>
        <taxon>Sar</taxon>
        <taxon>Alveolata</taxon>
        <taxon>Perkinsozoa</taxon>
        <taxon>Perkinsea</taxon>
        <taxon>Perkinsida</taxon>
        <taxon>Perkinsidae</taxon>
        <taxon>Perkinsus</taxon>
    </lineage>
</organism>